<dbReference type="InterPro" id="IPR049704">
    <property type="entry name" value="Aminotrans_3_PPA_site"/>
</dbReference>
<evidence type="ECO:0000256" key="3">
    <source>
        <dbReference type="ARBA" id="ARBA00004819"/>
    </source>
</evidence>
<dbReference type="UniPathway" id="UPA00251">
    <property type="reaction ID" value="UER00317"/>
</dbReference>
<evidence type="ECO:0000256" key="2">
    <source>
        <dbReference type="ARBA" id="ARBA00001933"/>
    </source>
</evidence>
<comment type="pathway">
    <text evidence="3">Porphyrin-containing compound metabolism; protoporphyrin-IX biosynthesis; 5-aminolevulinate from L-glutamyl-tRNA(Glu): step 2/2.</text>
</comment>
<dbReference type="HAMAP" id="MF_00375">
    <property type="entry name" value="HemL_aminotrans_3"/>
    <property type="match status" value="1"/>
</dbReference>
<dbReference type="PROSITE" id="PS00600">
    <property type="entry name" value="AA_TRANSFER_CLASS_3"/>
    <property type="match status" value="1"/>
</dbReference>
<keyword evidence="8" id="KW-0963">Cytoplasm</keyword>
<reference evidence="9 10" key="1">
    <citation type="journal article" date="2014" name="BMC Genomics">
        <title>Comparison of environmental and isolate Sulfobacillus genomes reveals diverse carbon, sulfur, nitrogen, and hydrogen metabolisms.</title>
        <authorList>
            <person name="Justice N.B."/>
            <person name="Norman A."/>
            <person name="Brown C.T."/>
            <person name="Singh A."/>
            <person name="Thomas B.C."/>
            <person name="Banfield J.F."/>
        </authorList>
    </citation>
    <scope>NUCLEOTIDE SEQUENCE [LARGE SCALE GENOMIC DNA]</scope>
    <source>
        <strain evidence="9">AMDSBA1</strain>
    </source>
</reference>
<dbReference type="InterPro" id="IPR004639">
    <property type="entry name" value="4pyrrol_synth_GluAld_NH2Trfase"/>
</dbReference>
<dbReference type="EC" id="5.4.3.8" evidence="8"/>
<dbReference type="Pfam" id="PF00202">
    <property type="entry name" value="Aminotran_3"/>
    <property type="match status" value="1"/>
</dbReference>
<dbReference type="AlphaFoldDB" id="A0A2T2X9G3"/>
<comment type="catalytic activity">
    <reaction evidence="1 8">
        <text>(S)-4-amino-5-oxopentanoate = 5-aminolevulinate</text>
        <dbReference type="Rhea" id="RHEA:14265"/>
        <dbReference type="ChEBI" id="CHEBI:57501"/>
        <dbReference type="ChEBI" id="CHEBI:356416"/>
        <dbReference type="EC" id="5.4.3.8"/>
    </reaction>
</comment>
<dbReference type="EMBL" id="PXYT01000004">
    <property type="protein sequence ID" value="PSR31119.1"/>
    <property type="molecule type" value="Genomic_DNA"/>
</dbReference>
<evidence type="ECO:0000313" key="10">
    <source>
        <dbReference type="Proteomes" id="UP000242699"/>
    </source>
</evidence>
<proteinExistence type="inferred from homology"/>
<evidence type="ECO:0000256" key="4">
    <source>
        <dbReference type="ARBA" id="ARBA00008981"/>
    </source>
</evidence>
<evidence type="ECO:0000256" key="5">
    <source>
        <dbReference type="ARBA" id="ARBA00022898"/>
    </source>
</evidence>
<dbReference type="InterPro" id="IPR015422">
    <property type="entry name" value="PyrdxlP-dep_Trfase_small"/>
</dbReference>
<dbReference type="PANTHER" id="PTHR43713:SF3">
    <property type="entry name" value="GLUTAMATE-1-SEMIALDEHYDE 2,1-AMINOMUTASE 1, CHLOROPLASTIC-RELATED"/>
    <property type="match status" value="1"/>
</dbReference>
<dbReference type="Gene3D" id="3.90.1150.10">
    <property type="entry name" value="Aspartate Aminotransferase, domain 1"/>
    <property type="match status" value="1"/>
</dbReference>
<dbReference type="NCBIfam" id="NF000818">
    <property type="entry name" value="PRK00062.1"/>
    <property type="match status" value="1"/>
</dbReference>
<sequence>MVESYWQRAQELLPGGVNSPVRSFRGVGGEPFFVERGEGAYLEDVHGTRYIDFVMSYGPLILGHAHPRVVQAVTRQASKGLSYGTPTELEIKMAEILCEAVPGVEMVRMVNSGTEATMAAIRLARGITGRARIVKFSGSYHGHGDSLLVKAGSGAATMGIPDSQGVPESLAALTLSVPYNDTESLRAVFGERGEEIAAVITEPVAGNMGTILPAPGFLETIRDLTRQYGSLWIVDEVMTGFRVAWGGASRLFGLDPDLVCLAKVIGAGMPVGALGGKRHYMQQIAPLGPVYQAGTLSGNPVAMAAGVAQLEAIHQPGFYSELEEKTRELANQLVERGRAHGVSVSANTIGGMFTLFFADAPPRNFDEVNRCDHARYRKFFHGMLEGGVFFPPSPFESAFPSSAHTQATIESTLKVAERVFQGL</sequence>
<dbReference type="InterPro" id="IPR005814">
    <property type="entry name" value="Aminotrans_3"/>
</dbReference>
<keyword evidence="7 8" id="KW-0627">Porphyrin biosynthesis</keyword>
<dbReference type="Gene3D" id="3.40.640.10">
    <property type="entry name" value="Type I PLP-dependent aspartate aminotransferase-like (Major domain)"/>
    <property type="match status" value="1"/>
</dbReference>
<protein>
    <recommendedName>
        <fullName evidence="8">Glutamate-1-semialdehyde 2,1-aminomutase</fullName>
        <shortName evidence="8">GSA</shortName>
        <ecNumber evidence="8">5.4.3.8</ecNumber>
    </recommendedName>
    <alternativeName>
        <fullName evidence="8">Glutamate-1-semialdehyde aminotransferase</fullName>
        <shortName evidence="8">GSA-AT</shortName>
    </alternativeName>
</protein>
<dbReference type="Proteomes" id="UP000242699">
    <property type="component" value="Unassembled WGS sequence"/>
</dbReference>
<dbReference type="GO" id="GO:0008483">
    <property type="term" value="F:transaminase activity"/>
    <property type="evidence" value="ECO:0007669"/>
    <property type="project" value="InterPro"/>
</dbReference>
<evidence type="ECO:0000313" key="9">
    <source>
        <dbReference type="EMBL" id="PSR31119.1"/>
    </source>
</evidence>
<comment type="subcellular location">
    <subcellularLocation>
        <location evidence="8">Cytoplasm</location>
    </subcellularLocation>
</comment>
<dbReference type="GO" id="GO:0030170">
    <property type="term" value="F:pyridoxal phosphate binding"/>
    <property type="evidence" value="ECO:0007669"/>
    <property type="project" value="InterPro"/>
</dbReference>
<dbReference type="NCBIfam" id="TIGR00713">
    <property type="entry name" value="hemL"/>
    <property type="match status" value="1"/>
</dbReference>
<organism evidence="9 10">
    <name type="scientific">Sulfobacillus benefaciens</name>
    <dbReference type="NCBI Taxonomy" id="453960"/>
    <lineage>
        <taxon>Bacteria</taxon>
        <taxon>Bacillati</taxon>
        <taxon>Bacillota</taxon>
        <taxon>Clostridia</taxon>
        <taxon>Eubacteriales</taxon>
        <taxon>Clostridiales Family XVII. Incertae Sedis</taxon>
        <taxon>Sulfobacillus</taxon>
    </lineage>
</organism>
<dbReference type="SUPFAM" id="SSF53383">
    <property type="entry name" value="PLP-dependent transferases"/>
    <property type="match status" value="1"/>
</dbReference>
<accession>A0A2T2X9G3</accession>
<dbReference type="InterPro" id="IPR015421">
    <property type="entry name" value="PyrdxlP-dep_Trfase_major"/>
</dbReference>
<dbReference type="CDD" id="cd00610">
    <property type="entry name" value="OAT_like"/>
    <property type="match status" value="1"/>
</dbReference>
<evidence type="ECO:0000256" key="1">
    <source>
        <dbReference type="ARBA" id="ARBA00001579"/>
    </source>
</evidence>
<evidence type="ECO:0000256" key="6">
    <source>
        <dbReference type="ARBA" id="ARBA00023235"/>
    </source>
</evidence>
<evidence type="ECO:0000256" key="8">
    <source>
        <dbReference type="HAMAP-Rule" id="MF_00375"/>
    </source>
</evidence>
<evidence type="ECO:0000256" key="7">
    <source>
        <dbReference type="ARBA" id="ARBA00023244"/>
    </source>
</evidence>
<comment type="subunit">
    <text evidence="8">Homodimer.</text>
</comment>
<comment type="caution">
    <text evidence="9">The sequence shown here is derived from an EMBL/GenBank/DDBJ whole genome shotgun (WGS) entry which is preliminary data.</text>
</comment>
<keyword evidence="5 8" id="KW-0663">Pyridoxal phosphate</keyword>
<dbReference type="GO" id="GO:0042286">
    <property type="term" value="F:glutamate-1-semialdehyde 2,1-aminomutase activity"/>
    <property type="evidence" value="ECO:0007669"/>
    <property type="project" value="UniProtKB-UniRule"/>
</dbReference>
<gene>
    <name evidence="8 9" type="primary">hemL</name>
    <name evidence="9" type="ORF">C7B43_03195</name>
</gene>
<keyword evidence="6 8" id="KW-0413">Isomerase</keyword>
<comment type="similarity">
    <text evidence="4 8">Belongs to the class-III pyridoxal-phosphate-dependent aminotransferase family. HemL subfamily.</text>
</comment>
<dbReference type="GO" id="GO:0006782">
    <property type="term" value="P:protoporphyrinogen IX biosynthetic process"/>
    <property type="evidence" value="ECO:0007669"/>
    <property type="project" value="UniProtKB-UniRule"/>
</dbReference>
<dbReference type="InterPro" id="IPR015424">
    <property type="entry name" value="PyrdxlP-dep_Trfase"/>
</dbReference>
<name>A0A2T2X9G3_9FIRM</name>
<dbReference type="FunFam" id="3.40.640.10:FF:000021">
    <property type="entry name" value="Glutamate-1-semialdehyde 2,1-aminomutase"/>
    <property type="match status" value="1"/>
</dbReference>
<dbReference type="PANTHER" id="PTHR43713">
    <property type="entry name" value="GLUTAMATE-1-SEMIALDEHYDE 2,1-AMINOMUTASE"/>
    <property type="match status" value="1"/>
</dbReference>
<dbReference type="GO" id="GO:0005737">
    <property type="term" value="C:cytoplasm"/>
    <property type="evidence" value="ECO:0007669"/>
    <property type="project" value="UniProtKB-SubCell"/>
</dbReference>
<feature type="modified residue" description="N6-(pyridoxal phosphate)lysine" evidence="8">
    <location>
        <position position="263"/>
    </location>
</feature>
<comment type="cofactor">
    <cofactor evidence="2 8">
        <name>pyridoxal 5'-phosphate</name>
        <dbReference type="ChEBI" id="CHEBI:597326"/>
    </cofactor>
</comment>